<dbReference type="Proteomes" id="UP000241769">
    <property type="component" value="Unassembled WGS sequence"/>
</dbReference>
<proteinExistence type="predicted"/>
<dbReference type="InParanoid" id="A0A2P6MU98"/>
<dbReference type="EMBL" id="MDYQ01000402">
    <property type="protein sequence ID" value="PRP75254.1"/>
    <property type="molecule type" value="Genomic_DNA"/>
</dbReference>
<reference evidence="1 2" key="1">
    <citation type="journal article" date="2018" name="Genome Biol. Evol.">
        <title>Multiple Roots of Fruiting Body Formation in Amoebozoa.</title>
        <authorList>
            <person name="Hillmann F."/>
            <person name="Forbes G."/>
            <person name="Novohradska S."/>
            <person name="Ferling I."/>
            <person name="Riege K."/>
            <person name="Groth M."/>
            <person name="Westermann M."/>
            <person name="Marz M."/>
            <person name="Spaller T."/>
            <person name="Winckler T."/>
            <person name="Schaap P."/>
            <person name="Glockner G."/>
        </authorList>
    </citation>
    <scope>NUCLEOTIDE SEQUENCE [LARGE SCALE GENOMIC DNA]</scope>
    <source>
        <strain evidence="1 2">Jena</strain>
    </source>
</reference>
<gene>
    <name evidence="1" type="ORF">PROFUN_15816</name>
</gene>
<dbReference type="AlphaFoldDB" id="A0A2P6MU98"/>
<keyword evidence="2" id="KW-1185">Reference proteome</keyword>
<accession>A0A2P6MU98</accession>
<organism evidence="1 2">
    <name type="scientific">Planoprotostelium fungivorum</name>
    <dbReference type="NCBI Taxonomy" id="1890364"/>
    <lineage>
        <taxon>Eukaryota</taxon>
        <taxon>Amoebozoa</taxon>
        <taxon>Evosea</taxon>
        <taxon>Variosea</taxon>
        <taxon>Cavosteliida</taxon>
        <taxon>Cavosteliaceae</taxon>
        <taxon>Planoprotostelium</taxon>
    </lineage>
</organism>
<evidence type="ECO:0000313" key="2">
    <source>
        <dbReference type="Proteomes" id="UP000241769"/>
    </source>
</evidence>
<protein>
    <submittedName>
        <fullName evidence="1">Uncharacterized protein</fullName>
    </submittedName>
</protein>
<name>A0A2P6MU98_9EUKA</name>
<sequence length="167" mass="18798">MGQYQECCDRTLARLYSTNCLTSSPNELRICFGWQDFEKQNGSTSAPRTEILPLYASDHMSRKDYLNYAAIFSFFFVSSPLDCRVQRYQLASNGLLTQERPEHLEICTDGSLYKGIASYGVAVIGHDLTIYSDSFNSVLFCTKGRVGKGNKEADRLASMETNQSLKI</sequence>
<comment type="caution">
    <text evidence="1">The sequence shown here is derived from an EMBL/GenBank/DDBJ whole genome shotgun (WGS) entry which is preliminary data.</text>
</comment>
<evidence type="ECO:0000313" key="1">
    <source>
        <dbReference type="EMBL" id="PRP75254.1"/>
    </source>
</evidence>